<protein>
    <submittedName>
        <fullName evidence="6">23S rRNA (Guanosine(2251)-2'-O)-methyltransferase RlmB</fullName>
    </submittedName>
</protein>
<gene>
    <name evidence="6" type="primary">rlmB</name>
    <name evidence="6" type="ORF">FOE78_21690</name>
</gene>
<evidence type="ECO:0000259" key="5">
    <source>
        <dbReference type="SMART" id="SM00967"/>
    </source>
</evidence>
<dbReference type="Proteomes" id="UP000319263">
    <property type="component" value="Chromosome"/>
</dbReference>
<dbReference type="Pfam" id="PF08032">
    <property type="entry name" value="SpoU_sub_bind"/>
    <property type="match status" value="1"/>
</dbReference>
<organism evidence="6 7">
    <name type="scientific">Microlunatus elymi</name>
    <dbReference type="NCBI Taxonomy" id="2596828"/>
    <lineage>
        <taxon>Bacteria</taxon>
        <taxon>Bacillati</taxon>
        <taxon>Actinomycetota</taxon>
        <taxon>Actinomycetes</taxon>
        <taxon>Propionibacteriales</taxon>
        <taxon>Propionibacteriaceae</taxon>
        <taxon>Microlunatus</taxon>
    </lineage>
</organism>
<evidence type="ECO:0000256" key="4">
    <source>
        <dbReference type="SAM" id="MobiDB-lite"/>
    </source>
</evidence>
<name>A0A516Q460_9ACTN</name>
<dbReference type="InterPro" id="IPR029028">
    <property type="entry name" value="Alpha/beta_knot_MTases"/>
</dbReference>
<dbReference type="AlphaFoldDB" id="A0A516Q460"/>
<dbReference type="EMBL" id="CP041692">
    <property type="protein sequence ID" value="QDP98165.1"/>
    <property type="molecule type" value="Genomic_DNA"/>
</dbReference>
<keyword evidence="2 6" id="KW-0489">Methyltransferase</keyword>
<reference evidence="6 7" key="1">
    <citation type="submission" date="2019-07" db="EMBL/GenBank/DDBJ databases">
        <title>Microlunatus dokdonensis sp. nov. isolated from the rhizospheric soil of the wild plant Elymus tsukushiensis.</title>
        <authorList>
            <person name="Ghim S.-Y."/>
            <person name="Hwang Y.-J."/>
            <person name="Son J.-S."/>
            <person name="Shin J.-H."/>
        </authorList>
    </citation>
    <scope>NUCLEOTIDE SEQUENCE [LARGE SCALE GENOMIC DNA]</scope>
    <source>
        <strain evidence="6 7">KUDC0627</strain>
    </source>
</reference>
<dbReference type="InterPro" id="IPR004441">
    <property type="entry name" value="rRNA_MeTrfase_TrmH"/>
</dbReference>
<dbReference type="Pfam" id="PF00588">
    <property type="entry name" value="SpoU_methylase"/>
    <property type="match status" value="1"/>
</dbReference>
<dbReference type="SUPFAM" id="SSF75217">
    <property type="entry name" value="alpha/beta knot"/>
    <property type="match status" value="1"/>
</dbReference>
<dbReference type="PANTHER" id="PTHR46429">
    <property type="entry name" value="23S RRNA (GUANOSINE-2'-O-)-METHYLTRANSFERASE RLMB"/>
    <property type="match status" value="1"/>
</dbReference>
<keyword evidence="7" id="KW-1185">Reference proteome</keyword>
<dbReference type="InterPro" id="IPR029064">
    <property type="entry name" value="Ribosomal_eL30-like_sf"/>
</dbReference>
<dbReference type="NCBIfam" id="TIGR00186">
    <property type="entry name" value="rRNA_methyl_3"/>
    <property type="match status" value="1"/>
</dbReference>
<comment type="similarity">
    <text evidence="1">Belongs to the class IV-like SAM-binding methyltransferase superfamily. RNA methyltransferase TrmH family.</text>
</comment>
<dbReference type="Gene3D" id="3.30.1330.30">
    <property type="match status" value="1"/>
</dbReference>
<dbReference type="GO" id="GO:0008173">
    <property type="term" value="F:RNA methyltransferase activity"/>
    <property type="evidence" value="ECO:0007669"/>
    <property type="project" value="InterPro"/>
</dbReference>
<feature type="domain" description="RNA 2-O ribose methyltransferase substrate binding" evidence="5">
    <location>
        <begin position="75"/>
        <end position="151"/>
    </location>
</feature>
<dbReference type="CDD" id="cd18103">
    <property type="entry name" value="SpoU-like_RlmB"/>
    <property type="match status" value="1"/>
</dbReference>
<sequence length="313" mass="32791">MPGNSQRKGAVRRKGKGNTAGSGGRVRRGLEGKGPTPKAEDRPYHKAYKAKQDQQRQQGARPKRPSVARTGGPEWIAGRNPVLEALQAELPISAGYVAEGAERDDRLRDIFKITADRGISLLQTSRGDLDRLTGGAVHQGVALQLPAFDYKHPDDLLADTDGAPLIVALDHVTDPRNLGAVVRSAAAFGANGILIPERRSAGMTAAAWKSSAGAAARLPIARATNLTRTLQSYAKAGLFVVGLAGDGEVDIADLPQAADPLVLVVGSEGEGLSRLVRETCDVVASIPISSSIESLNAGVATSIALYEVAKSRS</sequence>
<dbReference type="SMART" id="SM00967">
    <property type="entry name" value="SpoU_sub_bind"/>
    <property type="match status" value="1"/>
</dbReference>
<dbReference type="InterPro" id="IPR001537">
    <property type="entry name" value="SpoU_MeTrfase"/>
</dbReference>
<keyword evidence="3 6" id="KW-0808">Transferase</keyword>
<evidence type="ECO:0000256" key="2">
    <source>
        <dbReference type="ARBA" id="ARBA00022603"/>
    </source>
</evidence>
<dbReference type="PANTHER" id="PTHR46429:SF1">
    <property type="entry name" value="23S RRNA (GUANOSINE-2'-O-)-METHYLTRANSFERASE RLMB"/>
    <property type="match status" value="1"/>
</dbReference>
<feature type="compositionally biased region" description="Basic and acidic residues" evidence="4">
    <location>
        <begin position="38"/>
        <end position="54"/>
    </location>
</feature>
<accession>A0A516Q460</accession>
<dbReference type="SUPFAM" id="SSF55315">
    <property type="entry name" value="L30e-like"/>
    <property type="match status" value="1"/>
</dbReference>
<dbReference type="GO" id="GO:0003723">
    <property type="term" value="F:RNA binding"/>
    <property type="evidence" value="ECO:0007669"/>
    <property type="project" value="InterPro"/>
</dbReference>
<evidence type="ECO:0000256" key="3">
    <source>
        <dbReference type="ARBA" id="ARBA00022679"/>
    </source>
</evidence>
<dbReference type="InterPro" id="IPR013123">
    <property type="entry name" value="SpoU_subst-bd"/>
</dbReference>
<dbReference type="GO" id="GO:0006396">
    <property type="term" value="P:RNA processing"/>
    <property type="evidence" value="ECO:0007669"/>
    <property type="project" value="InterPro"/>
</dbReference>
<evidence type="ECO:0000256" key="1">
    <source>
        <dbReference type="ARBA" id="ARBA00007228"/>
    </source>
</evidence>
<dbReference type="Gene3D" id="3.40.1280.10">
    <property type="match status" value="1"/>
</dbReference>
<proteinExistence type="inferred from homology"/>
<dbReference type="GO" id="GO:0005829">
    <property type="term" value="C:cytosol"/>
    <property type="evidence" value="ECO:0007669"/>
    <property type="project" value="TreeGrafter"/>
</dbReference>
<feature type="region of interest" description="Disordered" evidence="4">
    <location>
        <begin position="1"/>
        <end position="75"/>
    </location>
</feature>
<dbReference type="OrthoDB" id="9785673at2"/>
<evidence type="ECO:0000313" key="7">
    <source>
        <dbReference type="Proteomes" id="UP000319263"/>
    </source>
</evidence>
<dbReference type="InterPro" id="IPR029026">
    <property type="entry name" value="tRNA_m1G_MTases_N"/>
</dbReference>
<dbReference type="KEGG" id="mik:FOE78_21690"/>
<dbReference type="RefSeq" id="WP_143988107.1">
    <property type="nucleotide sequence ID" value="NZ_CP041692.1"/>
</dbReference>
<dbReference type="GO" id="GO:0032259">
    <property type="term" value="P:methylation"/>
    <property type="evidence" value="ECO:0007669"/>
    <property type="project" value="UniProtKB-KW"/>
</dbReference>
<evidence type="ECO:0000313" key="6">
    <source>
        <dbReference type="EMBL" id="QDP98165.1"/>
    </source>
</evidence>